<feature type="chain" id="PRO_5042104875" description="Hydrophobin" evidence="1">
    <location>
        <begin position="22"/>
        <end position="139"/>
    </location>
</feature>
<protein>
    <recommendedName>
        <fullName evidence="4">Hydrophobin</fullName>
    </recommendedName>
</protein>
<organism evidence="2 3">
    <name type="scientific">Roridomyces roridus</name>
    <dbReference type="NCBI Taxonomy" id="1738132"/>
    <lineage>
        <taxon>Eukaryota</taxon>
        <taxon>Fungi</taxon>
        <taxon>Dikarya</taxon>
        <taxon>Basidiomycota</taxon>
        <taxon>Agaricomycotina</taxon>
        <taxon>Agaricomycetes</taxon>
        <taxon>Agaricomycetidae</taxon>
        <taxon>Agaricales</taxon>
        <taxon>Marasmiineae</taxon>
        <taxon>Mycenaceae</taxon>
        <taxon>Roridomyces</taxon>
    </lineage>
</organism>
<evidence type="ECO:0000313" key="3">
    <source>
        <dbReference type="Proteomes" id="UP001221142"/>
    </source>
</evidence>
<sequence length="139" mass="14459">MFNYKSLLTFTLVALASKAAATVAPSKQGADTSPMVTLCPDVNPYRGGVNVPVVSDACVNLVGGLTFLNKEISSAIIPGGLVCTFFQDFGCFTVGLGNNNNQDAAVVLGEGTWNFGYLLGLSGSQNFNDMTSSFSCSPI</sequence>
<keyword evidence="3" id="KW-1185">Reference proteome</keyword>
<accession>A0AAD7B648</accession>
<gene>
    <name evidence="2" type="ORF">FB45DRAFT_1119815</name>
</gene>
<dbReference type="EMBL" id="JARKIF010000033">
    <property type="protein sequence ID" value="KAJ7611216.1"/>
    <property type="molecule type" value="Genomic_DNA"/>
</dbReference>
<feature type="signal peptide" evidence="1">
    <location>
        <begin position="1"/>
        <end position="21"/>
    </location>
</feature>
<comment type="caution">
    <text evidence="2">The sequence shown here is derived from an EMBL/GenBank/DDBJ whole genome shotgun (WGS) entry which is preliminary data.</text>
</comment>
<keyword evidence="1" id="KW-0732">Signal</keyword>
<name>A0AAD7B648_9AGAR</name>
<evidence type="ECO:0000313" key="2">
    <source>
        <dbReference type="EMBL" id="KAJ7611216.1"/>
    </source>
</evidence>
<proteinExistence type="predicted"/>
<reference evidence="2" key="1">
    <citation type="submission" date="2023-03" db="EMBL/GenBank/DDBJ databases">
        <title>Massive genome expansion in bonnet fungi (Mycena s.s.) driven by repeated elements and novel gene families across ecological guilds.</title>
        <authorList>
            <consortium name="Lawrence Berkeley National Laboratory"/>
            <person name="Harder C.B."/>
            <person name="Miyauchi S."/>
            <person name="Viragh M."/>
            <person name="Kuo A."/>
            <person name="Thoen E."/>
            <person name="Andreopoulos B."/>
            <person name="Lu D."/>
            <person name="Skrede I."/>
            <person name="Drula E."/>
            <person name="Henrissat B."/>
            <person name="Morin E."/>
            <person name="Kohler A."/>
            <person name="Barry K."/>
            <person name="LaButti K."/>
            <person name="Morin E."/>
            <person name="Salamov A."/>
            <person name="Lipzen A."/>
            <person name="Mereny Z."/>
            <person name="Hegedus B."/>
            <person name="Baldrian P."/>
            <person name="Stursova M."/>
            <person name="Weitz H."/>
            <person name="Taylor A."/>
            <person name="Grigoriev I.V."/>
            <person name="Nagy L.G."/>
            <person name="Martin F."/>
            <person name="Kauserud H."/>
        </authorList>
    </citation>
    <scope>NUCLEOTIDE SEQUENCE</scope>
    <source>
        <strain evidence="2">9284</strain>
    </source>
</reference>
<evidence type="ECO:0000256" key="1">
    <source>
        <dbReference type="SAM" id="SignalP"/>
    </source>
</evidence>
<dbReference type="Proteomes" id="UP001221142">
    <property type="component" value="Unassembled WGS sequence"/>
</dbReference>
<dbReference type="AlphaFoldDB" id="A0AAD7B648"/>
<evidence type="ECO:0008006" key="4">
    <source>
        <dbReference type="Google" id="ProtNLM"/>
    </source>
</evidence>